<feature type="chain" id="PRO_5026337192" evidence="1">
    <location>
        <begin position="21"/>
        <end position="160"/>
    </location>
</feature>
<reference evidence="5" key="2">
    <citation type="journal article" date="2019" name="Int. J. Syst. Evol. Microbiol.">
        <title>The Global Catalogue of Microorganisms (GCM) 10K type strain sequencing project: providing services to taxonomists for standard genome sequencing and annotation.</title>
        <authorList>
            <consortium name="The Broad Institute Genomics Platform"/>
            <consortium name="The Broad Institute Genome Sequencing Center for Infectious Disease"/>
            <person name="Wu L."/>
            <person name="Ma J."/>
        </authorList>
    </citation>
    <scope>NUCLEOTIDE SEQUENCE [LARGE SCALE GENOMIC DNA]</scope>
    <source>
        <strain evidence="5">CGMCC 1.15931</strain>
    </source>
</reference>
<feature type="signal peptide" evidence="1">
    <location>
        <begin position="1"/>
        <end position="20"/>
    </location>
</feature>
<dbReference type="Proteomes" id="UP000430634">
    <property type="component" value="Unassembled WGS sequence"/>
</dbReference>
<dbReference type="Proteomes" id="UP000622638">
    <property type="component" value="Unassembled WGS sequence"/>
</dbReference>
<protein>
    <submittedName>
        <fullName evidence="3">Uncharacterized protein</fullName>
    </submittedName>
</protein>
<evidence type="ECO:0000313" key="2">
    <source>
        <dbReference type="EMBL" id="GGB84248.1"/>
    </source>
</evidence>
<dbReference type="RefSeq" id="WP_155472429.1">
    <property type="nucleotide sequence ID" value="NZ_BMKG01000001.1"/>
</dbReference>
<proteinExistence type="predicted"/>
<reference evidence="2" key="1">
    <citation type="journal article" date="2014" name="Int. J. Syst. Evol. Microbiol.">
        <title>Complete genome of a new Firmicutes species belonging to the dominant human colonic microbiota ('Ruminococcus bicirculans') reveals two chromosomes and a selective capacity to utilize plant glucans.</title>
        <authorList>
            <consortium name="NISC Comparative Sequencing Program"/>
            <person name="Wegmann U."/>
            <person name="Louis P."/>
            <person name="Goesmann A."/>
            <person name="Henrissat B."/>
            <person name="Duncan S.H."/>
            <person name="Flint H.J."/>
        </authorList>
    </citation>
    <scope>NUCLEOTIDE SEQUENCE</scope>
    <source>
        <strain evidence="2">CGMCC 1.15931</strain>
    </source>
</reference>
<dbReference type="EMBL" id="BMKG01000001">
    <property type="protein sequence ID" value="GGB84248.1"/>
    <property type="molecule type" value="Genomic_DNA"/>
</dbReference>
<dbReference type="EMBL" id="WNKZ01000073">
    <property type="protein sequence ID" value="MTV55151.1"/>
    <property type="molecule type" value="Genomic_DNA"/>
</dbReference>
<name>A0A6I3T0P0_9BURK</name>
<gene>
    <name evidence="2" type="ORF">GCM10011572_02720</name>
    <name evidence="3" type="ORF">GM672_20690</name>
</gene>
<evidence type="ECO:0000256" key="1">
    <source>
        <dbReference type="SAM" id="SignalP"/>
    </source>
</evidence>
<reference evidence="3 4" key="3">
    <citation type="submission" date="2019-11" db="EMBL/GenBank/DDBJ databases">
        <title>Type strains purchased from KCTC, JCM and DSMZ.</title>
        <authorList>
            <person name="Lu H."/>
        </authorList>
    </citation>
    <scope>NUCLEOTIDE SEQUENCE [LARGE SCALE GENOMIC DNA]</scope>
    <source>
        <strain evidence="3 4">KCTC 52429</strain>
    </source>
</reference>
<organism evidence="3 4">
    <name type="scientific">Pseudoduganella buxea</name>
    <dbReference type="NCBI Taxonomy" id="1949069"/>
    <lineage>
        <taxon>Bacteria</taxon>
        <taxon>Pseudomonadati</taxon>
        <taxon>Pseudomonadota</taxon>
        <taxon>Betaproteobacteria</taxon>
        <taxon>Burkholderiales</taxon>
        <taxon>Oxalobacteraceae</taxon>
        <taxon>Telluria group</taxon>
        <taxon>Pseudoduganella</taxon>
    </lineage>
</organism>
<sequence>MKIRAAIIIVTLLATSSASALRVMPRPTTTLTRALACDGAAPELVLNAIETLGKPDTNAGDYILEKPLILFGLPVTHVTVTDSAGESGPTYIAKFPDVDINEVVAAARLTLRAGGYMRDTDDGRLSIDIFDRVVVGLSCTPRMRRADSPIHMMTGWLQSR</sequence>
<keyword evidence="1" id="KW-0732">Signal</keyword>
<evidence type="ECO:0000313" key="5">
    <source>
        <dbReference type="Proteomes" id="UP000622638"/>
    </source>
</evidence>
<comment type="caution">
    <text evidence="3">The sequence shown here is derived from an EMBL/GenBank/DDBJ whole genome shotgun (WGS) entry which is preliminary data.</text>
</comment>
<evidence type="ECO:0000313" key="3">
    <source>
        <dbReference type="EMBL" id="MTV55151.1"/>
    </source>
</evidence>
<keyword evidence="5" id="KW-1185">Reference proteome</keyword>
<accession>A0A6I3T0P0</accession>
<dbReference type="AlphaFoldDB" id="A0A6I3T0P0"/>
<evidence type="ECO:0000313" key="4">
    <source>
        <dbReference type="Proteomes" id="UP000430634"/>
    </source>
</evidence>
<reference evidence="2" key="4">
    <citation type="submission" date="2024-05" db="EMBL/GenBank/DDBJ databases">
        <authorList>
            <person name="Sun Q."/>
            <person name="Zhou Y."/>
        </authorList>
    </citation>
    <scope>NUCLEOTIDE SEQUENCE</scope>
    <source>
        <strain evidence="2">CGMCC 1.15931</strain>
    </source>
</reference>